<dbReference type="OrthoDB" id="366390at2759"/>
<dbReference type="InterPro" id="IPR036770">
    <property type="entry name" value="Ankyrin_rpt-contain_sf"/>
</dbReference>
<sequence>MGFTVLTALSKHAELVRCVESRRLYRRYIFSVAEFTECYASYFVQALTSLMHLPHRHIARIYSVEYTTQAVVVVAEAVGETLALHTRRALEEAVPLPPHRVRDALYQLLGVHAFLNTQVSLTPAIFRYVFFDTGCISVAGHGVVKVDIVEALFNMCRLYQGAPVVMDRLELQLPAPVSMTSDATADVASLLVSNIVRVGAVLLHAHLRSADVEPQLDRILNQPVAHDIAGLLGVPLSVMDTPASLLSKLQHSSYYISLGERLQAPLLGNTTRLMIAAGTGDLDGVREFIHQAGVTAPDGWTALMLAVAGRQTEAALLLVEAEACYKTKEGIYASRIALELGLAVILGALYEFEASLLAADGYTNYMVHASLNDLEGLKGALGGRDLDVELSATSATGNTVIQYAILGRAYSCVEYLLPYYLRQSEATRQGLLSLAISVGDAYTLYLFEPYLRFFTFADGKTLLMRYLESPRADPQVTRALASGNVGQRTVDAHTAAYYGFVTGNWAALQPLLGDLREQSSLRELGVTSLMIAILEGDRDAFKRYLPLEAGAVAANGITSLMLAAALDYDDMIAALLEREGRCFDATGHSAFMHWILNKARSRNCADPMQSRSFQLLSRVEGSITNNAGVTPLMFAAGIDEAAAIVETLSKHIYSFATDKRGRTALMYAASGGCHSSVRILGPIECGYAAHNGERALEIVERHLAEDQPYRSLNFRVIHDWLCKWETFTRDEGGNTPLHLAALGGDLVELRKHLHLRGCVNADGNTALLLALTAGHTDFLEDLIMEVGRRNGVQVYAAKVCLLRGYTTALRRLAPLEQALLQEDRVTPLMLAACYGDLEQLERHRDLLKKTTTGGVTALMLAAAHHQVEAARELLPEARIVAINMGTALMTACERKAYEVAQLLLPLEARLTDHYGLTALQRAARSGNVEAVRLLVPAEQGGLCHQPITIRSKTYQGVTALMLAAFHGHRSVARLLLAELGLQTDEGYTALMFAVLGRHRGCVKLLVDPPDLKGEIRMTTRKGRTALMLAAHKGYLDAFEHLSEEVGMRSIYGWSALVHAAACGCDEAIIWLAPHEAQANGRRALEELDKIEEQTGLRHDAARAGIVRHLLR</sequence>
<gene>
    <name evidence="1" type="ORF">GMRT_10053</name>
</gene>
<organism evidence="1 2">
    <name type="scientific">Giardia muris</name>
    <dbReference type="NCBI Taxonomy" id="5742"/>
    <lineage>
        <taxon>Eukaryota</taxon>
        <taxon>Metamonada</taxon>
        <taxon>Diplomonadida</taxon>
        <taxon>Hexamitidae</taxon>
        <taxon>Giardiinae</taxon>
        <taxon>Giardia</taxon>
    </lineage>
</organism>
<reference evidence="1 2" key="1">
    <citation type="submission" date="2019-05" db="EMBL/GenBank/DDBJ databases">
        <title>The compact genome of Giardia muris reveals important steps in the evolution of intestinal protozoan parasites.</title>
        <authorList>
            <person name="Xu F."/>
            <person name="Jimenez-Gonzalez A."/>
            <person name="Einarsson E."/>
            <person name="Astvaldsson A."/>
            <person name="Peirasmaki D."/>
            <person name="Eckmann L."/>
            <person name="Andersson J.O."/>
            <person name="Svard S.G."/>
            <person name="Jerlstrom-Hultqvist J."/>
        </authorList>
    </citation>
    <scope>NUCLEOTIDE SEQUENCE [LARGE SCALE GENOMIC DNA]</scope>
    <source>
        <strain evidence="1 2">Roberts-Thomson</strain>
    </source>
</reference>
<dbReference type="VEuPathDB" id="GiardiaDB:GMRT_10053"/>
<dbReference type="PANTHER" id="PTHR24120">
    <property type="entry name" value="GH07239P"/>
    <property type="match status" value="1"/>
</dbReference>
<dbReference type="Proteomes" id="UP000315496">
    <property type="component" value="Chromosome 4"/>
</dbReference>
<evidence type="ECO:0000313" key="1">
    <source>
        <dbReference type="EMBL" id="TNJ27076.1"/>
    </source>
</evidence>
<dbReference type="PANTHER" id="PTHR24120:SF4">
    <property type="entry name" value="GH07239P"/>
    <property type="match status" value="1"/>
</dbReference>
<evidence type="ECO:0000313" key="2">
    <source>
        <dbReference type="Proteomes" id="UP000315496"/>
    </source>
</evidence>
<accession>A0A4Z1SMZ5</accession>
<name>A0A4Z1SMZ5_GIAMU</name>
<dbReference type="Gene3D" id="1.25.40.20">
    <property type="entry name" value="Ankyrin repeat-containing domain"/>
    <property type="match status" value="4"/>
</dbReference>
<proteinExistence type="predicted"/>
<dbReference type="EMBL" id="VDLU01000004">
    <property type="protein sequence ID" value="TNJ27076.1"/>
    <property type="molecule type" value="Genomic_DNA"/>
</dbReference>
<dbReference type="SMART" id="SM00248">
    <property type="entry name" value="ANK"/>
    <property type="match status" value="16"/>
</dbReference>
<dbReference type="AlphaFoldDB" id="A0A4Z1SMZ5"/>
<dbReference type="InterPro" id="IPR002110">
    <property type="entry name" value="Ankyrin_rpt"/>
</dbReference>
<dbReference type="Pfam" id="PF12796">
    <property type="entry name" value="Ank_2"/>
    <property type="match status" value="4"/>
</dbReference>
<protein>
    <submittedName>
        <fullName evidence="1">Ankyrin repeat protein 1</fullName>
    </submittedName>
</protein>
<keyword evidence="2" id="KW-1185">Reference proteome</keyword>
<comment type="caution">
    <text evidence="1">The sequence shown here is derived from an EMBL/GenBank/DDBJ whole genome shotgun (WGS) entry which is preliminary data.</text>
</comment>
<dbReference type="SUPFAM" id="SSF48403">
    <property type="entry name" value="Ankyrin repeat"/>
    <property type="match status" value="3"/>
</dbReference>